<comment type="caution">
    <text evidence="2">The sequence shown here is derived from an EMBL/GenBank/DDBJ whole genome shotgun (WGS) entry which is preliminary data.</text>
</comment>
<keyword evidence="1" id="KW-0472">Membrane</keyword>
<evidence type="ECO:0000256" key="1">
    <source>
        <dbReference type="SAM" id="Phobius"/>
    </source>
</evidence>
<sequence>MAHHRVADGKNSLRRRGVSRGLVFMLLAVLLVASGVVVWFQVGDHVGREGDAAAATCVEGPATVAIIADPDIAEGLSAIAKSYAETRPVIRDHCITIAVRPGDAKITLDGLTGNWDPQANGQYPAAWIPQSSVWAADLVTAKPSVVDGTPESLVTSPVVLATSPELGAQLTGKLDWAQLPTLARRDDSLTEFGLRGWGSLRMAMPTGAQSDASALAAQAVAMRITRTTGVLTAADASSKGVAAGIGALTEAAPRSPDGTPVGAATAIADAADAADAKAAPIHAVPITEQRLFQLTKADTTAKLAEVLPSGPTPLADYPFLKLTGDQVPEYAATAVADFFRFAEEPDHLAVLTALGFRGAAPMPPKTATVTFPVTPNPMASPETAAVVDINRLVFGPTS</sequence>
<feature type="transmembrane region" description="Helical" evidence="1">
    <location>
        <begin position="21"/>
        <end position="40"/>
    </location>
</feature>
<proteinExistence type="predicted"/>
<dbReference type="RefSeq" id="WP_059037070.1">
    <property type="nucleotide sequence ID" value="NZ_JAADZU010000011.1"/>
</dbReference>
<evidence type="ECO:0008006" key="4">
    <source>
        <dbReference type="Google" id="ProtNLM"/>
    </source>
</evidence>
<name>A0A7K3LLE5_9ACTN</name>
<accession>A0A7K3LLE5</accession>
<organism evidence="2 3">
    <name type="scientific">Gordonia desulfuricans</name>
    <dbReference type="NCBI Taxonomy" id="89051"/>
    <lineage>
        <taxon>Bacteria</taxon>
        <taxon>Bacillati</taxon>
        <taxon>Actinomycetota</taxon>
        <taxon>Actinomycetes</taxon>
        <taxon>Mycobacteriales</taxon>
        <taxon>Gordoniaceae</taxon>
        <taxon>Gordonia</taxon>
    </lineage>
</organism>
<reference evidence="2 3" key="1">
    <citation type="submission" date="2020-01" db="EMBL/GenBank/DDBJ databases">
        <title>Investigation of new actinobacteria for the biodesulphurisation of diesel fuel.</title>
        <authorList>
            <person name="Athi Narayanan S.M."/>
        </authorList>
    </citation>
    <scope>NUCLEOTIDE SEQUENCE [LARGE SCALE GENOMIC DNA]</scope>
    <source>
        <strain evidence="2 3">213E</strain>
    </source>
</reference>
<dbReference type="Proteomes" id="UP000466307">
    <property type="component" value="Unassembled WGS sequence"/>
</dbReference>
<keyword evidence="3" id="KW-1185">Reference proteome</keyword>
<keyword evidence="1" id="KW-1133">Transmembrane helix</keyword>
<evidence type="ECO:0000313" key="2">
    <source>
        <dbReference type="EMBL" id="NDK88983.1"/>
    </source>
</evidence>
<dbReference type="AlphaFoldDB" id="A0A7K3LLE5"/>
<keyword evidence="1" id="KW-0812">Transmembrane</keyword>
<evidence type="ECO:0000313" key="3">
    <source>
        <dbReference type="Proteomes" id="UP000466307"/>
    </source>
</evidence>
<protein>
    <recommendedName>
        <fullName evidence="4">Extracellular solute-binding protein</fullName>
    </recommendedName>
</protein>
<gene>
    <name evidence="2" type="ORF">GYA93_05225</name>
</gene>
<dbReference type="EMBL" id="JAADZU010000011">
    <property type="protein sequence ID" value="NDK88983.1"/>
    <property type="molecule type" value="Genomic_DNA"/>
</dbReference>